<feature type="compositionally biased region" description="Basic and acidic residues" evidence="1">
    <location>
        <begin position="63"/>
        <end position="83"/>
    </location>
</feature>
<sequence>MIKVLLHPLAGSKTGAAFVNGAKNPASPIRRKKRKGKKKEKKIENRKMRRHSKPYCQDIEEEVERKKEKERRSLEEGRKKKGR</sequence>
<dbReference type="EMBL" id="BQNB010012645">
    <property type="protein sequence ID" value="GJT06166.1"/>
    <property type="molecule type" value="Genomic_DNA"/>
</dbReference>
<evidence type="ECO:0000313" key="3">
    <source>
        <dbReference type="Proteomes" id="UP001151760"/>
    </source>
</evidence>
<feature type="compositionally biased region" description="Basic residues" evidence="1">
    <location>
        <begin position="29"/>
        <end position="40"/>
    </location>
</feature>
<comment type="caution">
    <text evidence="2">The sequence shown here is derived from an EMBL/GenBank/DDBJ whole genome shotgun (WGS) entry which is preliminary data.</text>
</comment>
<accession>A0ABQ5AYG5</accession>
<protein>
    <submittedName>
        <fullName evidence="2">Uncharacterized protein</fullName>
    </submittedName>
</protein>
<feature type="region of interest" description="Disordered" evidence="1">
    <location>
        <begin position="13"/>
        <end position="83"/>
    </location>
</feature>
<gene>
    <name evidence="2" type="ORF">Tco_0840628</name>
</gene>
<proteinExistence type="predicted"/>
<organism evidence="2 3">
    <name type="scientific">Tanacetum coccineum</name>
    <dbReference type="NCBI Taxonomy" id="301880"/>
    <lineage>
        <taxon>Eukaryota</taxon>
        <taxon>Viridiplantae</taxon>
        <taxon>Streptophyta</taxon>
        <taxon>Embryophyta</taxon>
        <taxon>Tracheophyta</taxon>
        <taxon>Spermatophyta</taxon>
        <taxon>Magnoliopsida</taxon>
        <taxon>eudicotyledons</taxon>
        <taxon>Gunneridae</taxon>
        <taxon>Pentapetalae</taxon>
        <taxon>asterids</taxon>
        <taxon>campanulids</taxon>
        <taxon>Asterales</taxon>
        <taxon>Asteraceae</taxon>
        <taxon>Asteroideae</taxon>
        <taxon>Anthemideae</taxon>
        <taxon>Anthemidinae</taxon>
        <taxon>Tanacetum</taxon>
    </lineage>
</organism>
<keyword evidence="3" id="KW-1185">Reference proteome</keyword>
<evidence type="ECO:0000256" key="1">
    <source>
        <dbReference type="SAM" id="MobiDB-lite"/>
    </source>
</evidence>
<dbReference type="Proteomes" id="UP001151760">
    <property type="component" value="Unassembled WGS sequence"/>
</dbReference>
<reference evidence="2" key="2">
    <citation type="submission" date="2022-01" db="EMBL/GenBank/DDBJ databases">
        <authorList>
            <person name="Yamashiro T."/>
            <person name="Shiraishi A."/>
            <person name="Satake H."/>
            <person name="Nakayama K."/>
        </authorList>
    </citation>
    <scope>NUCLEOTIDE SEQUENCE</scope>
</reference>
<reference evidence="2" key="1">
    <citation type="journal article" date="2022" name="Int. J. Mol. Sci.">
        <title>Draft Genome of Tanacetum Coccineum: Genomic Comparison of Closely Related Tanacetum-Family Plants.</title>
        <authorList>
            <person name="Yamashiro T."/>
            <person name="Shiraishi A."/>
            <person name="Nakayama K."/>
            <person name="Satake H."/>
        </authorList>
    </citation>
    <scope>NUCLEOTIDE SEQUENCE</scope>
</reference>
<evidence type="ECO:0000313" key="2">
    <source>
        <dbReference type="EMBL" id="GJT06166.1"/>
    </source>
</evidence>
<name>A0ABQ5AYG5_9ASTR</name>